<dbReference type="Gene3D" id="2.40.10.10">
    <property type="entry name" value="Trypsin-like serine proteases"/>
    <property type="match status" value="2"/>
</dbReference>
<dbReference type="InterPro" id="IPR043504">
    <property type="entry name" value="Peptidase_S1_PA_chymotrypsin"/>
</dbReference>
<organism evidence="1 2">
    <name type="scientific">Candidatus Adlerbacteria bacterium RIFCSPLOWO2_01_FULL_51_16</name>
    <dbReference type="NCBI Taxonomy" id="1797243"/>
    <lineage>
        <taxon>Bacteria</taxon>
        <taxon>Candidatus Adleribacteriota</taxon>
    </lineage>
</organism>
<name>A0A1F4XGB4_9BACT</name>
<dbReference type="GO" id="GO:0004252">
    <property type="term" value="F:serine-type endopeptidase activity"/>
    <property type="evidence" value="ECO:0007669"/>
    <property type="project" value="InterPro"/>
</dbReference>
<comment type="caution">
    <text evidence="1">The sequence shown here is derived from an EMBL/GenBank/DDBJ whole genome shotgun (WGS) entry which is preliminary data.</text>
</comment>
<dbReference type="InterPro" id="IPR009003">
    <property type="entry name" value="Peptidase_S1_PA"/>
</dbReference>
<dbReference type="Pfam" id="PF13365">
    <property type="entry name" value="Trypsin_2"/>
    <property type="match status" value="1"/>
</dbReference>
<dbReference type="PRINTS" id="PR00834">
    <property type="entry name" value="PROTEASES2C"/>
</dbReference>
<evidence type="ECO:0008006" key="3">
    <source>
        <dbReference type="Google" id="ProtNLM"/>
    </source>
</evidence>
<accession>A0A1F4XGB4</accession>
<dbReference type="PANTHER" id="PTHR22939:SF129">
    <property type="entry name" value="SERINE PROTEASE HTRA2, MITOCHONDRIAL"/>
    <property type="match status" value="1"/>
</dbReference>
<dbReference type="Proteomes" id="UP000176185">
    <property type="component" value="Unassembled WGS sequence"/>
</dbReference>
<evidence type="ECO:0000313" key="2">
    <source>
        <dbReference type="Proteomes" id="UP000176185"/>
    </source>
</evidence>
<evidence type="ECO:0000313" key="1">
    <source>
        <dbReference type="EMBL" id="OGC80722.1"/>
    </source>
</evidence>
<dbReference type="STRING" id="1797243.A2943_02440"/>
<sequence length="238" mass="25261">MSSLINSIKSVRKGVVAIAYKQHNVLDNSDQISVAGTGFLFSKEKLLICTCAHVVAPNGIQRTDAQLQVGIVTERNVVGYPAKIVSLDFKKDLAILNVPSGDPKVIATLEELKLGDSKPLEQGEEIGFLGFPFGMVLSNDITPSAAKGIISAFRRDLTTGSTELIQLDAVVGGGNSGAPVFLSSTSEVIAIVKGRFDPLMKGRPPKLIIDGEPLEIFTNIGFAQPINVAKGFLLSSLK</sequence>
<dbReference type="InterPro" id="IPR001940">
    <property type="entry name" value="Peptidase_S1C"/>
</dbReference>
<proteinExistence type="predicted"/>
<dbReference type="SUPFAM" id="SSF50494">
    <property type="entry name" value="Trypsin-like serine proteases"/>
    <property type="match status" value="1"/>
</dbReference>
<dbReference type="PANTHER" id="PTHR22939">
    <property type="entry name" value="SERINE PROTEASE FAMILY S1C HTRA-RELATED"/>
    <property type="match status" value="1"/>
</dbReference>
<reference evidence="1 2" key="1">
    <citation type="journal article" date="2016" name="Nat. Commun.">
        <title>Thousands of microbial genomes shed light on interconnected biogeochemical processes in an aquifer system.</title>
        <authorList>
            <person name="Anantharaman K."/>
            <person name="Brown C.T."/>
            <person name="Hug L.A."/>
            <person name="Sharon I."/>
            <person name="Castelle C.J."/>
            <person name="Probst A.J."/>
            <person name="Thomas B.C."/>
            <person name="Singh A."/>
            <person name="Wilkins M.J."/>
            <person name="Karaoz U."/>
            <person name="Brodie E.L."/>
            <person name="Williams K.H."/>
            <person name="Hubbard S.S."/>
            <person name="Banfield J.F."/>
        </authorList>
    </citation>
    <scope>NUCLEOTIDE SEQUENCE [LARGE SCALE GENOMIC DNA]</scope>
</reference>
<dbReference type="GO" id="GO:0006508">
    <property type="term" value="P:proteolysis"/>
    <property type="evidence" value="ECO:0007669"/>
    <property type="project" value="InterPro"/>
</dbReference>
<dbReference type="EMBL" id="MEWX01000014">
    <property type="protein sequence ID" value="OGC80722.1"/>
    <property type="molecule type" value="Genomic_DNA"/>
</dbReference>
<gene>
    <name evidence="1" type="ORF">A2943_02440</name>
</gene>
<dbReference type="AlphaFoldDB" id="A0A1F4XGB4"/>
<protein>
    <recommendedName>
        <fullName evidence="3">Serine protease</fullName>
    </recommendedName>
</protein>